<proteinExistence type="predicted"/>
<dbReference type="EMBL" id="VDEP01000137">
    <property type="protein sequence ID" value="KAA1129184.1"/>
    <property type="molecule type" value="Genomic_DNA"/>
</dbReference>
<feature type="compositionally biased region" description="Polar residues" evidence="1">
    <location>
        <begin position="10"/>
        <end position="19"/>
    </location>
</feature>
<name>A0A5B0NDV3_PUCGR</name>
<organism evidence="2 4">
    <name type="scientific">Puccinia graminis f. sp. tritici</name>
    <dbReference type="NCBI Taxonomy" id="56615"/>
    <lineage>
        <taxon>Eukaryota</taxon>
        <taxon>Fungi</taxon>
        <taxon>Dikarya</taxon>
        <taxon>Basidiomycota</taxon>
        <taxon>Pucciniomycotina</taxon>
        <taxon>Pucciniomycetes</taxon>
        <taxon>Pucciniales</taxon>
        <taxon>Pucciniaceae</taxon>
        <taxon>Puccinia</taxon>
    </lineage>
</organism>
<feature type="region of interest" description="Disordered" evidence="1">
    <location>
        <begin position="1"/>
        <end position="24"/>
    </location>
</feature>
<keyword evidence="4" id="KW-1185">Reference proteome</keyword>
<feature type="region of interest" description="Disordered" evidence="1">
    <location>
        <begin position="49"/>
        <end position="68"/>
    </location>
</feature>
<reference evidence="4 5" key="1">
    <citation type="submission" date="2019-05" db="EMBL/GenBank/DDBJ databases">
        <title>Emergence of the Ug99 lineage of the wheat stem rust pathogen through somatic hybridization.</title>
        <authorList>
            <person name="Li F."/>
            <person name="Upadhyaya N.M."/>
            <person name="Sperschneider J."/>
            <person name="Matny O."/>
            <person name="Nguyen-Phuc H."/>
            <person name="Mago R."/>
            <person name="Raley C."/>
            <person name="Miller M.E."/>
            <person name="Silverstein K.A.T."/>
            <person name="Henningsen E."/>
            <person name="Hirsch C.D."/>
            <person name="Visser B."/>
            <person name="Pretorius Z.A."/>
            <person name="Steffenson B.J."/>
            <person name="Schwessinger B."/>
            <person name="Dodds P.N."/>
            <person name="Figueroa M."/>
        </authorList>
    </citation>
    <scope>NUCLEOTIDE SEQUENCE [LARGE SCALE GENOMIC DNA]</scope>
    <source>
        <strain evidence="2">21-0</strain>
        <strain evidence="3 5">Ug99</strain>
    </source>
</reference>
<gene>
    <name evidence="2" type="ORF">PGT21_010600</name>
    <name evidence="3" type="ORF">PGTUg99_006168</name>
</gene>
<evidence type="ECO:0000313" key="2">
    <source>
        <dbReference type="EMBL" id="KAA1086744.1"/>
    </source>
</evidence>
<evidence type="ECO:0000313" key="3">
    <source>
        <dbReference type="EMBL" id="KAA1129184.1"/>
    </source>
</evidence>
<protein>
    <submittedName>
        <fullName evidence="2">Uncharacterized protein</fullName>
    </submittedName>
</protein>
<comment type="caution">
    <text evidence="2">The sequence shown here is derived from an EMBL/GenBank/DDBJ whole genome shotgun (WGS) entry which is preliminary data.</text>
</comment>
<evidence type="ECO:0000313" key="5">
    <source>
        <dbReference type="Proteomes" id="UP000325313"/>
    </source>
</evidence>
<dbReference type="EMBL" id="VSWC01000105">
    <property type="protein sequence ID" value="KAA1086744.1"/>
    <property type="molecule type" value="Genomic_DNA"/>
</dbReference>
<dbReference type="AlphaFoldDB" id="A0A5B0NDV3"/>
<dbReference type="Proteomes" id="UP000325313">
    <property type="component" value="Unassembled WGS sequence"/>
</dbReference>
<dbReference type="Proteomes" id="UP000324748">
    <property type="component" value="Unassembled WGS sequence"/>
</dbReference>
<sequence>MGASRAAPENTGSAKSSSPRGAPVIQLQGALRAPAREIGAHFAANCKFTPVPDGVPGPGPRGEGLMPS</sequence>
<evidence type="ECO:0000313" key="4">
    <source>
        <dbReference type="Proteomes" id="UP000324748"/>
    </source>
</evidence>
<evidence type="ECO:0000256" key="1">
    <source>
        <dbReference type="SAM" id="MobiDB-lite"/>
    </source>
</evidence>
<accession>A0A5B0NDV3</accession>
<dbReference type="OrthoDB" id="10389775at2759"/>